<sequence>MSSFIPVYIHQHIAIDFGTCHSVGVGEYLYRGQVDIHLAA</sequence>
<reference evidence="1 2" key="1">
    <citation type="submission" date="2020-08" db="EMBL/GenBank/DDBJ databases">
        <title>Genomic Encyclopedia of Type Strains, Phase III (KMG-III): the genomes of soil and plant-associated and newly described type strains.</title>
        <authorList>
            <person name="Whitman W."/>
        </authorList>
    </citation>
    <scope>NUCLEOTIDE SEQUENCE [LARGE SCALE GENOMIC DNA]</scope>
    <source>
        <strain evidence="1 2">CECT 8799</strain>
    </source>
</reference>
<dbReference type="EMBL" id="JACHWZ010000016">
    <property type="protein sequence ID" value="MBB3062428.1"/>
    <property type="molecule type" value="Genomic_DNA"/>
</dbReference>
<keyword evidence="2" id="KW-1185">Reference proteome</keyword>
<gene>
    <name evidence="1" type="ORF">FHS09_003277</name>
</gene>
<proteinExistence type="predicted"/>
<dbReference type="Proteomes" id="UP000535937">
    <property type="component" value="Unassembled WGS sequence"/>
</dbReference>
<organism evidence="1 2">
    <name type="scientific">Microbulbifer rhizosphaerae</name>
    <dbReference type="NCBI Taxonomy" id="1562603"/>
    <lineage>
        <taxon>Bacteria</taxon>
        <taxon>Pseudomonadati</taxon>
        <taxon>Pseudomonadota</taxon>
        <taxon>Gammaproteobacteria</taxon>
        <taxon>Cellvibrionales</taxon>
        <taxon>Microbulbiferaceae</taxon>
        <taxon>Microbulbifer</taxon>
    </lineage>
</organism>
<name>A0A7W4ZA20_9GAMM</name>
<dbReference type="AlphaFoldDB" id="A0A7W4ZA20"/>
<comment type="caution">
    <text evidence="1">The sequence shown here is derived from an EMBL/GenBank/DDBJ whole genome shotgun (WGS) entry which is preliminary data.</text>
</comment>
<protein>
    <submittedName>
        <fullName evidence="1">Uncharacterized protein</fullName>
    </submittedName>
</protein>
<evidence type="ECO:0000313" key="2">
    <source>
        <dbReference type="Proteomes" id="UP000535937"/>
    </source>
</evidence>
<evidence type="ECO:0000313" key="1">
    <source>
        <dbReference type="EMBL" id="MBB3062428.1"/>
    </source>
</evidence>
<accession>A0A7W4ZA20</accession>